<dbReference type="PANTHER" id="PTHR31470:SF40">
    <property type="entry name" value="UBIQUITIN-LIKE PROTEASE FAMILY PROFILE DOMAIN-CONTAINING PROTEIN"/>
    <property type="match status" value="1"/>
</dbReference>
<dbReference type="Gene3D" id="3.40.395.10">
    <property type="entry name" value="Adenoviral Proteinase, Chain A"/>
    <property type="match status" value="1"/>
</dbReference>
<evidence type="ECO:0000256" key="4">
    <source>
        <dbReference type="SAM" id="MobiDB-lite"/>
    </source>
</evidence>
<accession>A0A2G2ZSB1</accession>
<evidence type="ECO:0000256" key="1">
    <source>
        <dbReference type="ARBA" id="ARBA00005234"/>
    </source>
</evidence>
<dbReference type="SUPFAM" id="SSF54001">
    <property type="entry name" value="Cysteine proteinases"/>
    <property type="match status" value="1"/>
</dbReference>
<dbReference type="EMBL" id="AYRZ02000004">
    <property type="protein sequence ID" value="PHT84831.1"/>
    <property type="molecule type" value="Genomic_DNA"/>
</dbReference>
<proteinExistence type="inferred from homology"/>
<feature type="domain" description="Ubiquitin-like protease family profile" evidence="5">
    <location>
        <begin position="261"/>
        <end position="433"/>
    </location>
</feature>
<feature type="region of interest" description="Disordered" evidence="4">
    <location>
        <begin position="1"/>
        <end position="85"/>
    </location>
</feature>
<evidence type="ECO:0000259" key="5">
    <source>
        <dbReference type="Pfam" id="PF02902"/>
    </source>
</evidence>
<comment type="similarity">
    <text evidence="1">Belongs to the peptidase C48 family.</text>
</comment>
<dbReference type="GO" id="GO:0008234">
    <property type="term" value="F:cysteine-type peptidase activity"/>
    <property type="evidence" value="ECO:0007669"/>
    <property type="project" value="InterPro"/>
</dbReference>
<protein>
    <recommendedName>
        <fullName evidence="5">Ubiquitin-like protease family profile domain-containing protein</fullName>
    </recommendedName>
</protein>
<dbReference type="Gramene" id="PHT84831">
    <property type="protein sequence ID" value="PHT84831"/>
    <property type="gene ID" value="T459_13274"/>
</dbReference>
<dbReference type="AlphaFoldDB" id="A0A2G2ZSB1"/>
<dbReference type="InterPro" id="IPR038765">
    <property type="entry name" value="Papain-like_cys_pep_sf"/>
</dbReference>
<keyword evidence="2" id="KW-0645">Protease</keyword>
<reference evidence="6 7" key="1">
    <citation type="journal article" date="2014" name="Nat. Genet.">
        <title>Genome sequence of the hot pepper provides insights into the evolution of pungency in Capsicum species.</title>
        <authorList>
            <person name="Kim S."/>
            <person name="Park M."/>
            <person name="Yeom S.I."/>
            <person name="Kim Y.M."/>
            <person name="Lee J.M."/>
            <person name="Lee H.A."/>
            <person name="Seo E."/>
            <person name="Choi J."/>
            <person name="Cheong K."/>
            <person name="Kim K.T."/>
            <person name="Jung K."/>
            <person name="Lee G.W."/>
            <person name="Oh S.K."/>
            <person name="Bae C."/>
            <person name="Kim S.B."/>
            <person name="Lee H.Y."/>
            <person name="Kim S.Y."/>
            <person name="Kim M.S."/>
            <person name="Kang B.C."/>
            <person name="Jo Y.D."/>
            <person name="Yang H.B."/>
            <person name="Jeong H.J."/>
            <person name="Kang W.H."/>
            <person name="Kwon J.K."/>
            <person name="Shin C."/>
            <person name="Lim J.Y."/>
            <person name="Park J.H."/>
            <person name="Huh J.H."/>
            <person name="Kim J.S."/>
            <person name="Kim B.D."/>
            <person name="Cohen O."/>
            <person name="Paran I."/>
            <person name="Suh M.C."/>
            <person name="Lee S.B."/>
            <person name="Kim Y.K."/>
            <person name="Shin Y."/>
            <person name="Noh S.J."/>
            <person name="Park J."/>
            <person name="Seo Y.S."/>
            <person name="Kwon S.Y."/>
            <person name="Kim H.A."/>
            <person name="Park J.M."/>
            <person name="Kim H.J."/>
            <person name="Choi S.B."/>
            <person name="Bosland P.W."/>
            <person name="Reeves G."/>
            <person name="Jo S.H."/>
            <person name="Lee B.W."/>
            <person name="Cho H.T."/>
            <person name="Choi H.S."/>
            <person name="Lee M.S."/>
            <person name="Yu Y."/>
            <person name="Do Choi Y."/>
            <person name="Park B.S."/>
            <person name="van Deynze A."/>
            <person name="Ashrafi H."/>
            <person name="Hill T."/>
            <person name="Kim W.T."/>
            <person name="Pai H.S."/>
            <person name="Ahn H.K."/>
            <person name="Yeam I."/>
            <person name="Giovannoni J.J."/>
            <person name="Rose J.K."/>
            <person name="Sorensen I."/>
            <person name="Lee S.J."/>
            <person name="Kim R.W."/>
            <person name="Choi I.Y."/>
            <person name="Choi B.S."/>
            <person name="Lim J.S."/>
            <person name="Lee Y.H."/>
            <person name="Choi D."/>
        </authorList>
    </citation>
    <scope>NUCLEOTIDE SEQUENCE [LARGE SCALE GENOMIC DNA]</scope>
    <source>
        <strain evidence="7">cv. CM334</strain>
    </source>
</reference>
<dbReference type="Proteomes" id="UP000222542">
    <property type="component" value="Unassembled WGS sequence"/>
</dbReference>
<gene>
    <name evidence="6" type="ORF">T459_13274</name>
</gene>
<keyword evidence="7" id="KW-1185">Reference proteome</keyword>
<dbReference type="GO" id="GO:0006508">
    <property type="term" value="P:proteolysis"/>
    <property type="evidence" value="ECO:0007669"/>
    <property type="project" value="UniProtKB-KW"/>
</dbReference>
<dbReference type="InterPro" id="IPR003653">
    <property type="entry name" value="Peptidase_C48_C"/>
</dbReference>
<evidence type="ECO:0000313" key="7">
    <source>
        <dbReference type="Proteomes" id="UP000222542"/>
    </source>
</evidence>
<sequence length="436" mass="50280">MKLAKLEIPQKDVTEDKRSVDSDDDFQDPPSKNINERSKKKQKVDSSTQVVNKPSGKKQVNIVDEHTQTRTSPPRAAKAVGMKTPVFKSIPTRQASSSKTKKEKQTARAIFPQVQSKANSHVEEIAVSKRESHVEKEAFISKKVFDAFREEGCTDLHPDKTNIEIDSQHLILDELLQSINLDYNLSEKIVHHDVRITDEKLDDTNLSNSQFTIPDELLPSLHAYRRESITRHPLATCEEEQSDEHFNDKKSESVIQDHCQHIDFCFYYLRKKSKYDPNRSYKFSTVDCNFMNIIRSVHDVYSTDDANLTGGGQVTYLNEYINGFRMHAVVPWHTVEDIYIPVNIKKKHHWVLAILSFSERCIFLYDSYESFGHYPVVLNVIEKLTAIIPLCLQQCDFYVKKGIDVENHSRYKDKDSSDMFDVLFQESLPQQPSGSF</sequence>
<evidence type="ECO:0000256" key="3">
    <source>
        <dbReference type="ARBA" id="ARBA00022801"/>
    </source>
</evidence>
<dbReference type="Pfam" id="PF02902">
    <property type="entry name" value="Peptidase_C48"/>
    <property type="match status" value="1"/>
</dbReference>
<comment type="caution">
    <text evidence="6">The sequence shown here is derived from an EMBL/GenBank/DDBJ whole genome shotgun (WGS) entry which is preliminary data.</text>
</comment>
<dbReference type="PANTHER" id="PTHR31470">
    <property type="entry name" value="CYSTEINE PROTEINASES SUPERFAMILY PROTEIN-RELATED-RELATED"/>
    <property type="match status" value="1"/>
</dbReference>
<reference evidence="6 7" key="2">
    <citation type="journal article" date="2017" name="Genome Biol.">
        <title>New reference genome sequences of hot pepper reveal the massive evolution of plant disease-resistance genes by retroduplication.</title>
        <authorList>
            <person name="Kim S."/>
            <person name="Park J."/>
            <person name="Yeom S.I."/>
            <person name="Kim Y.M."/>
            <person name="Seo E."/>
            <person name="Kim K.T."/>
            <person name="Kim M.S."/>
            <person name="Lee J.M."/>
            <person name="Cheong K."/>
            <person name="Shin H.S."/>
            <person name="Kim S.B."/>
            <person name="Han K."/>
            <person name="Lee J."/>
            <person name="Park M."/>
            <person name="Lee H.A."/>
            <person name="Lee H.Y."/>
            <person name="Lee Y."/>
            <person name="Oh S."/>
            <person name="Lee J.H."/>
            <person name="Choi E."/>
            <person name="Choi E."/>
            <person name="Lee S.E."/>
            <person name="Jeon J."/>
            <person name="Kim H."/>
            <person name="Choi G."/>
            <person name="Song H."/>
            <person name="Lee J."/>
            <person name="Lee S.C."/>
            <person name="Kwon J.K."/>
            <person name="Lee H.Y."/>
            <person name="Koo N."/>
            <person name="Hong Y."/>
            <person name="Kim R.W."/>
            <person name="Kang W.H."/>
            <person name="Huh J.H."/>
            <person name="Kang B.C."/>
            <person name="Yang T.J."/>
            <person name="Lee Y.H."/>
            <person name="Bennetzen J.L."/>
            <person name="Choi D."/>
        </authorList>
    </citation>
    <scope>NUCLEOTIDE SEQUENCE [LARGE SCALE GENOMIC DNA]</scope>
    <source>
        <strain evidence="7">cv. CM334</strain>
    </source>
</reference>
<organism evidence="6 7">
    <name type="scientific">Capsicum annuum</name>
    <name type="common">Capsicum pepper</name>
    <dbReference type="NCBI Taxonomy" id="4072"/>
    <lineage>
        <taxon>Eukaryota</taxon>
        <taxon>Viridiplantae</taxon>
        <taxon>Streptophyta</taxon>
        <taxon>Embryophyta</taxon>
        <taxon>Tracheophyta</taxon>
        <taxon>Spermatophyta</taxon>
        <taxon>Magnoliopsida</taxon>
        <taxon>eudicotyledons</taxon>
        <taxon>Gunneridae</taxon>
        <taxon>Pentapetalae</taxon>
        <taxon>asterids</taxon>
        <taxon>lamiids</taxon>
        <taxon>Solanales</taxon>
        <taxon>Solanaceae</taxon>
        <taxon>Solanoideae</taxon>
        <taxon>Capsiceae</taxon>
        <taxon>Capsicum</taxon>
    </lineage>
</organism>
<feature type="compositionally biased region" description="Basic and acidic residues" evidence="4">
    <location>
        <begin position="1"/>
        <end position="21"/>
    </location>
</feature>
<keyword evidence="3" id="KW-0378">Hydrolase</keyword>
<evidence type="ECO:0000313" key="6">
    <source>
        <dbReference type="EMBL" id="PHT84831.1"/>
    </source>
</evidence>
<evidence type="ECO:0000256" key="2">
    <source>
        <dbReference type="ARBA" id="ARBA00022670"/>
    </source>
</evidence>
<name>A0A2G2ZSB1_CAPAN</name>